<reference evidence="6 7" key="1">
    <citation type="submission" date="2015-04" db="EMBL/GenBank/DDBJ databases">
        <title>Genome sequence of Mycoplasma leachii strain 06049.</title>
        <authorList>
            <person name="Sirand-Pugnet P."/>
            <person name="Breton M."/>
            <person name="Dordet-Frisoni E."/>
            <person name="Baranowski E."/>
            <person name="Barre A."/>
            <person name="Couture C."/>
            <person name="Dupuy V."/>
            <person name="Gaurivaud P."/>
            <person name="Jacob D."/>
            <person name="Lemaitre C."/>
            <person name="Manso-Silvan L."/>
            <person name="Nikolski M."/>
            <person name="Nouvel L.-X."/>
            <person name="Poumarat F."/>
            <person name="Tardy F."/>
            <person name="Thebault P."/>
            <person name="Theil S."/>
            <person name="Citti C."/>
            <person name="Thiaucourt F."/>
            <person name="Blanchard A."/>
        </authorList>
    </citation>
    <scope>NUCLEOTIDE SEQUENCE [LARGE SCALE GENOMIC DNA]</scope>
    <source>
        <strain evidence="6 7">06049</strain>
    </source>
</reference>
<dbReference type="PROSITE" id="PS00065">
    <property type="entry name" value="D_2_HYDROXYACID_DH_1"/>
    <property type="match status" value="1"/>
</dbReference>
<comment type="similarity">
    <text evidence="1 3">Belongs to the D-isomer specific 2-hydroxyacid dehydrogenase family.</text>
</comment>
<dbReference type="Pfam" id="PF00389">
    <property type="entry name" value="2-Hacid_dh"/>
    <property type="match status" value="1"/>
</dbReference>
<evidence type="ECO:0000259" key="5">
    <source>
        <dbReference type="Pfam" id="PF02826"/>
    </source>
</evidence>
<dbReference type="AlphaFoldDB" id="A0A2T4I9W2"/>
<dbReference type="Proteomes" id="UP000241093">
    <property type="component" value="Unassembled WGS sequence"/>
</dbReference>
<evidence type="ECO:0000313" key="7">
    <source>
        <dbReference type="Proteomes" id="UP000241093"/>
    </source>
</evidence>
<accession>A0A2T4I9W2</accession>
<dbReference type="Gene3D" id="3.40.50.720">
    <property type="entry name" value="NAD(P)-binding Rossmann-like Domain"/>
    <property type="match status" value="2"/>
</dbReference>
<dbReference type="GO" id="GO:0051287">
    <property type="term" value="F:NAD binding"/>
    <property type="evidence" value="ECO:0007669"/>
    <property type="project" value="InterPro"/>
</dbReference>
<feature type="domain" description="D-isomer specific 2-hydroxyacid dehydrogenase NAD-binding" evidence="5">
    <location>
        <begin position="111"/>
        <end position="297"/>
    </location>
</feature>
<evidence type="ECO:0000256" key="3">
    <source>
        <dbReference type="RuleBase" id="RU003719"/>
    </source>
</evidence>
<dbReference type="GO" id="GO:0008720">
    <property type="term" value="F:D-lactate dehydrogenase (NAD+) activity"/>
    <property type="evidence" value="ECO:0007669"/>
    <property type="project" value="TreeGrafter"/>
</dbReference>
<dbReference type="Pfam" id="PF02826">
    <property type="entry name" value="2-Hacid_dh_C"/>
    <property type="match status" value="1"/>
</dbReference>
<dbReference type="InterPro" id="IPR006140">
    <property type="entry name" value="D-isomer_DH_NAD-bd"/>
</dbReference>
<protein>
    <submittedName>
        <fullName evidence="6">D-lactate dehydrogenase</fullName>
    </submittedName>
</protein>
<dbReference type="InterPro" id="IPR036291">
    <property type="entry name" value="NAD(P)-bd_dom_sf"/>
</dbReference>
<dbReference type="InterPro" id="IPR006139">
    <property type="entry name" value="D-isomer_2_OHA_DH_cat_dom"/>
</dbReference>
<dbReference type="CDD" id="cd12184">
    <property type="entry name" value="HGDH_like"/>
    <property type="match status" value="1"/>
</dbReference>
<feature type="domain" description="D-isomer specific 2-hydroxyacid dehydrogenase catalytic" evidence="4">
    <location>
        <begin position="5"/>
        <end position="327"/>
    </location>
</feature>
<dbReference type="InterPro" id="IPR029752">
    <property type="entry name" value="D-isomer_DH_CS1"/>
</dbReference>
<comment type="caution">
    <text evidence="6">The sequence shown here is derived from an EMBL/GenBank/DDBJ whole genome shotgun (WGS) entry which is preliminary data.</text>
</comment>
<dbReference type="SUPFAM" id="SSF52283">
    <property type="entry name" value="Formate/glycerate dehydrogenase catalytic domain-like"/>
    <property type="match status" value="1"/>
</dbReference>
<evidence type="ECO:0000259" key="4">
    <source>
        <dbReference type="Pfam" id="PF00389"/>
    </source>
</evidence>
<evidence type="ECO:0000313" key="6">
    <source>
        <dbReference type="EMBL" id="PTD31290.1"/>
    </source>
</evidence>
<dbReference type="EMBL" id="LAUU01000009">
    <property type="protein sequence ID" value="PTD31290.1"/>
    <property type="molecule type" value="Genomic_DNA"/>
</dbReference>
<proteinExistence type="inferred from homology"/>
<keyword evidence="3" id="KW-0560">Oxidoreductase</keyword>
<evidence type="ECO:0000256" key="2">
    <source>
        <dbReference type="ARBA" id="ARBA00023027"/>
    </source>
</evidence>
<dbReference type="SUPFAM" id="SSF51735">
    <property type="entry name" value="NAD(P)-binding Rossmann-fold domains"/>
    <property type="match status" value="1"/>
</dbReference>
<dbReference type="RefSeq" id="WP_013447344.1">
    <property type="nucleotide sequence ID" value="NZ_LAUU01000009.1"/>
</dbReference>
<dbReference type="PANTHER" id="PTHR43026">
    <property type="entry name" value="2-HYDROXYACID DEHYDROGENASE HOMOLOG 1-RELATED"/>
    <property type="match status" value="1"/>
</dbReference>
<name>A0A2T4I9W2_9MOLU</name>
<dbReference type="PANTHER" id="PTHR43026:SF1">
    <property type="entry name" value="2-HYDROXYACID DEHYDROGENASE HOMOLOG 1-RELATED"/>
    <property type="match status" value="1"/>
</dbReference>
<sequence>MKVIFFGVRDSEVQFFEKLKNKYNYELTLAQGVLTLDRIDLIKDHNCVIVRGADKLDKSLLQAIKDQGVEYVFTRTVGFDHIDIPTGHELGFKMARVASYSPTAIAELAFSLAHSLSRKSAYWAYQSVNKNFKMDQYGFSKELKNSVVGIIGTGRIGYEAAKMFKAFGCEVLGYDIKPNSNFEDVIKYVDLDYALANADILSFHMPYIKGQNDKLINKELISKMKDGAILINTSRGQIQDEQAILDAIKSNKLAGAGLDVWNTEKDYLFKTLDSIDDPVIKGLLDLYPKVLLTPHIGSYTDEAASNMIEYSLDNLNEYLTTGDCKNKL</sequence>
<organism evidence="6 7">
    <name type="scientific">Mycoplasma leachii 06049</name>
    <dbReference type="NCBI Taxonomy" id="1188244"/>
    <lineage>
        <taxon>Bacteria</taxon>
        <taxon>Bacillati</taxon>
        <taxon>Mycoplasmatota</taxon>
        <taxon>Mollicutes</taxon>
        <taxon>Mycoplasmataceae</taxon>
        <taxon>Mycoplasma</taxon>
    </lineage>
</organism>
<evidence type="ECO:0000256" key="1">
    <source>
        <dbReference type="ARBA" id="ARBA00005854"/>
    </source>
</evidence>
<keyword evidence="2" id="KW-0520">NAD</keyword>
<dbReference type="InterPro" id="IPR058205">
    <property type="entry name" value="D-LDH-like"/>
</dbReference>
<gene>
    <name evidence="6" type="primary">ldh</name>
    <name evidence="6" type="ORF">MLEAa_5550</name>
</gene>